<dbReference type="RefSeq" id="WP_130020644.1">
    <property type="nucleotide sequence ID" value="NZ_SEWF01000010.1"/>
</dbReference>
<comment type="caution">
    <text evidence="2">The sequence shown here is derived from an EMBL/GenBank/DDBJ whole genome shotgun (WGS) entry which is preliminary data.</text>
</comment>
<dbReference type="InterPro" id="IPR019288">
    <property type="entry name" value="3'-5'_exonuclease_PolB-like"/>
</dbReference>
<dbReference type="EMBL" id="SEWF01000010">
    <property type="protein sequence ID" value="RYU96037.1"/>
    <property type="molecule type" value="Genomic_DNA"/>
</dbReference>
<evidence type="ECO:0000313" key="3">
    <source>
        <dbReference type="Proteomes" id="UP000293162"/>
    </source>
</evidence>
<accession>A0A4Q5M2I9</accession>
<dbReference type="OrthoDB" id="9773351at2"/>
<gene>
    <name evidence="2" type="ORF">EWM59_09060</name>
</gene>
<dbReference type="Proteomes" id="UP000293162">
    <property type="component" value="Unassembled WGS sequence"/>
</dbReference>
<dbReference type="InterPro" id="IPR036397">
    <property type="entry name" value="RNaseH_sf"/>
</dbReference>
<keyword evidence="2" id="KW-0540">Nuclease</keyword>
<dbReference type="AlphaFoldDB" id="A0A4Q5M2I9"/>
<dbReference type="GO" id="GO:0003676">
    <property type="term" value="F:nucleic acid binding"/>
    <property type="evidence" value="ECO:0007669"/>
    <property type="project" value="InterPro"/>
</dbReference>
<dbReference type="SUPFAM" id="SSF53098">
    <property type="entry name" value="Ribonuclease H-like"/>
    <property type="match status" value="1"/>
</dbReference>
<protein>
    <submittedName>
        <fullName evidence="2">3'-5' exonuclease</fullName>
    </submittedName>
</protein>
<dbReference type="Pfam" id="PF10108">
    <property type="entry name" value="DNA_pol_B_exo2"/>
    <property type="match status" value="1"/>
</dbReference>
<keyword evidence="2" id="KW-0378">Hydrolase</keyword>
<keyword evidence="2" id="KW-0269">Exonuclease</keyword>
<reference evidence="2 3" key="1">
    <citation type="submission" date="2019-02" db="EMBL/GenBank/DDBJ databases">
        <title>Bacterial novel species Emticicia sp. 17J42-9 isolated from soil.</title>
        <authorList>
            <person name="Jung H.-Y."/>
        </authorList>
    </citation>
    <scope>NUCLEOTIDE SEQUENCE [LARGE SCALE GENOMIC DNA]</scope>
    <source>
        <strain evidence="2 3">17J42-9</strain>
    </source>
</reference>
<name>A0A4Q5M2I9_9BACT</name>
<feature type="domain" description="Predicted 3'-5' exonuclease PolB-like" evidence="1">
    <location>
        <begin position="78"/>
        <end position="230"/>
    </location>
</feature>
<evidence type="ECO:0000313" key="2">
    <source>
        <dbReference type="EMBL" id="RYU96037.1"/>
    </source>
</evidence>
<evidence type="ECO:0000259" key="1">
    <source>
        <dbReference type="Pfam" id="PF10108"/>
    </source>
</evidence>
<proteinExistence type="predicted"/>
<sequence length="244" mass="28285">MAENTAKFLRNILFIDIETVSQEAHLEALDPRLKQLWLKKASYFQNNDNLSDEDLYLKRSSVYAEFGKIICIGIGGIFFDDNDEMSLRVKMIRGETEAEILEEFKNILEKHKAGSNLMLCAHNGKEFDFPYICRRMLVNGIALPRVLQVSGKKPWEINHIDTLDMWKFGDYKNYTSLDLLAALFDIPGGETEVSGELINDIYYKEKDKAKIEQYCADYIIVLTQLYMKMNNWSLINENNIEVIL</sequence>
<dbReference type="GO" id="GO:0004527">
    <property type="term" value="F:exonuclease activity"/>
    <property type="evidence" value="ECO:0007669"/>
    <property type="project" value="UniProtKB-KW"/>
</dbReference>
<organism evidence="2 3">
    <name type="scientific">Emticicia agri</name>
    <dbReference type="NCBI Taxonomy" id="2492393"/>
    <lineage>
        <taxon>Bacteria</taxon>
        <taxon>Pseudomonadati</taxon>
        <taxon>Bacteroidota</taxon>
        <taxon>Cytophagia</taxon>
        <taxon>Cytophagales</taxon>
        <taxon>Leadbetterellaceae</taxon>
        <taxon>Emticicia</taxon>
    </lineage>
</organism>
<dbReference type="InterPro" id="IPR012337">
    <property type="entry name" value="RNaseH-like_sf"/>
</dbReference>
<dbReference type="Gene3D" id="3.30.420.10">
    <property type="entry name" value="Ribonuclease H-like superfamily/Ribonuclease H"/>
    <property type="match status" value="1"/>
</dbReference>
<keyword evidence="3" id="KW-1185">Reference proteome</keyword>